<feature type="transmembrane region" description="Helical" evidence="7">
    <location>
        <begin position="110"/>
        <end position="134"/>
    </location>
</feature>
<evidence type="ECO:0000256" key="5">
    <source>
        <dbReference type="ARBA" id="ARBA00022989"/>
    </source>
</evidence>
<dbReference type="AlphaFoldDB" id="A0A2N3KQY6"/>
<gene>
    <name evidence="9" type="ORF">COO20_16590</name>
</gene>
<evidence type="ECO:0000256" key="1">
    <source>
        <dbReference type="ARBA" id="ARBA00004651"/>
    </source>
</evidence>
<feature type="domain" description="ABC transmembrane type-1" evidence="8">
    <location>
        <begin position="105"/>
        <end position="298"/>
    </location>
</feature>
<protein>
    <submittedName>
        <fullName evidence="9">ABC transporter permease</fullName>
    </submittedName>
</protein>
<organism evidence="9 10">
    <name type="scientific">Thalassospira marina</name>
    <dbReference type="NCBI Taxonomy" id="2048283"/>
    <lineage>
        <taxon>Bacteria</taxon>
        <taxon>Pseudomonadati</taxon>
        <taxon>Pseudomonadota</taxon>
        <taxon>Alphaproteobacteria</taxon>
        <taxon>Rhodospirillales</taxon>
        <taxon>Thalassospiraceae</taxon>
        <taxon>Thalassospira</taxon>
    </lineage>
</organism>
<comment type="similarity">
    <text evidence="7">Belongs to the binding-protein-dependent transport system permease family.</text>
</comment>
<evidence type="ECO:0000313" key="9">
    <source>
        <dbReference type="EMBL" id="PKR52916.1"/>
    </source>
</evidence>
<dbReference type="Proteomes" id="UP000233597">
    <property type="component" value="Unassembled WGS sequence"/>
</dbReference>
<feature type="transmembrane region" description="Helical" evidence="7">
    <location>
        <begin position="26"/>
        <end position="46"/>
    </location>
</feature>
<dbReference type="Pfam" id="PF00528">
    <property type="entry name" value="BPD_transp_1"/>
    <property type="match status" value="1"/>
</dbReference>
<dbReference type="EMBL" id="NWTK01000011">
    <property type="protein sequence ID" value="PKR52916.1"/>
    <property type="molecule type" value="Genomic_DNA"/>
</dbReference>
<dbReference type="PANTHER" id="PTHR30151:SF20">
    <property type="entry name" value="ABC TRANSPORTER PERMEASE PROTEIN HI_0355-RELATED"/>
    <property type="match status" value="1"/>
</dbReference>
<dbReference type="Gene3D" id="1.10.3720.10">
    <property type="entry name" value="MetI-like"/>
    <property type="match status" value="1"/>
</dbReference>
<keyword evidence="2 7" id="KW-0813">Transport</keyword>
<keyword evidence="6 7" id="KW-0472">Membrane</keyword>
<keyword evidence="5 7" id="KW-1133">Transmembrane helix</keyword>
<feature type="transmembrane region" description="Helical" evidence="7">
    <location>
        <begin position="154"/>
        <end position="172"/>
    </location>
</feature>
<dbReference type="InterPro" id="IPR000515">
    <property type="entry name" value="MetI-like"/>
</dbReference>
<comment type="subcellular location">
    <subcellularLocation>
        <location evidence="1 7">Cell membrane</location>
        <topology evidence="1 7">Multi-pass membrane protein</topology>
    </subcellularLocation>
</comment>
<proteinExistence type="inferred from homology"/>
<evidence type="ECO:0000259" key="8">
    <source>
        <dbReference type="PROSITE" id="PS50928"/>
    </source>
</evidence>
<feature type="transmembrane region" description="Helical" evidence="7">
    <location>
        <begin position="274"/>
        <end position="297"/>
    </location>
</feature>
<evidence type="ECO:0000256" key="7">
    <source>
        <dbReference type="RuleBase" id="RU363032"/>
    </source>
</evidence>
<evidence type="ECO:0000256" key="2">
    <source>
        <dbReference type="ARBA" id="ARBA00022448"/>
    </source>
</evidence>
<evidence type="ECO:0000313" key="10">
    <source>
        <dbReference type="Proteomes" id="UP000233597"/>
    </source>
</evidence>
<dbReference type="InterPro" id="IPR035906">
    <property type="entry name" value="MetI-like_sf"/>
</dbReference>
<feature type="transmembrane region" description="Helical" evidence="7">
    <location>
        <begin position="231"/>
        <end position="254"/>
    </location>
</feature>
<evidence type="ECO:0000256" key="6">
    <source>
        <dbReference type="ARBA" id="ARBA00023136"/>
    </source>
</evidence>
<evidence type="ECO:0000256" key="3">
    <source>
        <dbReference type="ARBA" id="ARBA00022475"/>
    </source>
</evidence>
<dbReference type="GO" id="GO:0055085">
    <property type="term" value="P:transmembrane transport"/>
    <property type="evidence" value="ECO:0007669"/>
    <property type="project" value="InterPro"/>
</dbReference>
<comment type="caution">
    <text evidence="9">The sequence shown here is derived from an EMBL/GenBank/DDBJ whole genome shotgun (WGS) entry which is preliminary data.</text>
</comment>
<accession>A0A2N3KQY6</accession>
<dbReference type="RefSeq" id="WP_101268559.1">
    <property type="nucleotide sequence ID" value="NZ_NWTK01000011.1"/>
</dbReference>
<dbReference type="CDD" id="cd06261">
    <property type="entry name" value="TM_PBP2"/>
    <property type="match status" value="1"/>
</dbReference>
<evidence type="ECO:0000256" key="4">
    <source>
        <dbReference type="ARBA" id="ARBA00022692"/>
    </source>
</evidence>
<keyword evidence="4 7" id="KW-0812">Transmembrane</keyword>
<keyword evidence="3" id="KW-1003">Cell membrane</keyword>
<name>A0A2N3KQY6_9PROT</name>
<dbReference type="PROSITE" id="PS50928">
    <property type="entry name" value="ABC_TM1"/>
    <property type="match status" value="1"/>
</dbReference>
<reference evidence="9 10" key="1">
    <citation type="submission" date="2017-09" db="EMBL/GenBank/DDBJ databases">
        <title>Biodiversity and function of Thalassospira species in the particle-attached aromatic-hydrocarbon-degrading consortia from the surface seawater of the South China Sea.</title>
        <authorList>
            <person name="Dong C."/>
            <person name="Liu R."/>
            <person name="Shao Z."/>
        </authorList>
    </citation>
    <scope>NUCLEOTIDE SEQUENCE [LARGE SCALE GENOMIC DNA]</scope>
    <source>
        <strain evidence="9 10">CSC1P2</strain>
    </source>
</reference>
<sequence>MTTDAATLPAAAAGPTLWGRMMKGQTGPVCVMLIGLFVIWYVGAVFMNMPGQLDRYARAKQDWNVSQLVSATLEQDRPVLPAPHQVAAEMYKTIFATKLTSKRSLVYHTWVTLSSTLLGFGIGTLLGIVLAVGIVHVQTLEKSLMPWVISSQTIPILAIAPMIIVVLGALGLKGLVPKAMISTYLCFFPVTIGMVKGLRSPDLIQLDLMRTYNASRWQTFLALRWPSAMPFLFASLKVAIAISLVGAIVGELPTGAQSGLGARLLAGSYYGQTVQIWAALLTAAFVAAMMVVVVSLFEKRVLERMGVRA</sequence>
<dbReference type="PANTHER" id="PTHR30151">
    <property type="entry name" value="ALKANE SULFONATE ABC TRANSPORTER-RELATED, MEMBRANE SUBUNIT"/>
    <property type="match status" value="1"/>
</dbReference>
<dbReference type="OrthoDB" id="4926350at2"/>
<dbReference type="SUPFAM" id="SSF161098">
    <property type="entry name" value="MetI-like"/>
    <property type="match status" value="1"/>
</dbReference>
<dbReference type="GO" id="GO:0005886">
    <property type="term" value="C:plasma membrane"/>
    <property type="evidence" value="ECO:0007669"/>
    <property type="project" value="UniProtKB-SubCell"/>
</dbReference>